<reference evidence="1" key="1">
    <citation type="submission" date="2014-09" db="EMBL/GenBank/DDBJ databases">
        <authorList>
            <person name="Magalhaes I.L.F."/>
            <person name="Oliveira U."/>
            <person name="Santos F.R."/>
            <person name="Vidigal T.H.D.A."/>
            <person name="Brescovit A.D."/>
            <person name="Santos A.J."/>
        </authorList>
    </citation>
    <scope>NUCLEOTIDE SEQUENCE</scope>
    <source>
        <tissue evidence="1">Shoot tissue taken approximately 20 cm above the soil surface</tissue>
    </source>
</reference>
<dbReference type="AlphaFoldDB" id="A0A0A9CSU6"/>
<organism evidence="1">
    <name type="scientific">Arundo donax</name>
    <name type="common">Giant reed</name>
    <name type="synonym">Donax arundinaceus</name>
    <dbReference type="NCBI Taxonomy" id="35708"/>
    <lineage>
        <taxon>Eukaryota</taxon>
        <taxon>Viridiplantae</taxon>
        <taxon>Streptophyta</taxon>
        <taxon>Embryophyta</taxon>
        <taxon>Tracheophyta</taxon>
        <taxon>Spermatophyta</taxon>
        <taxon>Magnoliopsida</taxon>
        <taxon>Liliopsida</taxon>
        <taxon>Poales</taxon>
        <taxon>Poaceae</taxon>
        <taxon>PACMAD clade</taxon>
        <taxon>Arundinoideae</taxon>
        <taxon>Arundineae</taxon>
        <taxon>Arundo</taxon>
    </lineage>
</organism>
<accession>A0A0A9CSU6</accession>
<dbReference type="EMBL" id="GBRH01221425">
    <property type="protein sequence ID" value="JAD76470.1"/>
    <property type="molecule type" value="Transcribed_RNA"/>
</dbReference>
<name>A0A0A9CSU6_ARUDO</name>
<sequence>MNSATPLLPTQTRYQTGRKIPATWGEKGCPFPDQSKAYRQQESRGQKIIFSLVESFLACC</sequence>
<evidence type="ECO:0000313" key="1">
    <source>
        <dbReference type="EMBL" id="JAD76470.1"/>
    </source>
</evidence>
<proteinExistence type="predicted"/>
<protein>
    <submittedName>
        <fullName evidence="1">Uncharacterized protein</fullName>
    </submittedName>
</protein>
<reference evidence="1" key="2">
    <citation type="journal article" date="2015" name="Data Brief">
        <title>Shoot transcriptome of the giant reed, Arundo donax.</title>
        <authorList>
            <person name="Barrero R.A."/>
            <person name="Guerrero F.D."/>
            <person name="Moolhuijzen P."/>
            <person name="Goolsby J.A."/>
            <person name="Tidwell J."/>
            <person name="Bellgard S.E."/>
            <person name="Bellgard M.I."/>
        </authorList>
    </citation>
    <scope>NUCLEOTIDE SEQUENCE</scope>
    <source>
        <tissue evidence="1">Shoot tissue taken approximately 20 cm above the soil surface</tissue>
    </source>
</reference>